<dbReference type="STRING" id="115433.SAMN05421835_13141"/>
<dbReference type="InterPro" id="IPR012338">
    <property type="entry name" value="Beta-lactam/transpept-like"/>
</dbReference>
<evidence type="ECO:0000259" key="2">
    <source>
        <dbReference type="Pfam" id="PF00144"/>
    </source>
</evidence>
<keyword evidence="1" id="KW-0732">Signal</keyword>
<evidence type="ECO:0000313" key="4">
    <source>
        <dbReference type="Proteomes" id="UP000199025"/>
    </source>
</evidence>
<dbReference type="GO" id="GO:0004180">
    <property type="term" value="F:carboxypeptidase activity"/>
    <property type="evidence" value="ECO:0007669"/>
    <property type="project" value="UniProtKB-KW"/>
</dbReference>
<dbReference type="AlphaFoldDB" id="A0A1I4BYS1"/>
<dbReference type="EMBL" id="FORP01000031">
    <property type="protein sequence ID" value="SFK73958.1"/>
    <property type="molecule type" value="Genomic_DNA"/>
</dbReference>
<keyword evidence="3" id="KW-0645">Protease</keyword>
<evidence type="ECO:0000313" key="3">
    <source>
        <dbReference type="EMBL" id="SFK73958.1"/>
    </source>
</evidence>
<dbReference type="Pfam" id="PF00144">
    <property type="entry name" value="Beta-lactamase"/>
    <property type="match status" value="1"/>
</dbReference>
<dbReference type="PANTHER" id="PTHR46825:SF7">
    <property type="entry name" value="D-ALANYL-D-ALANINE CARBOXYPEPTIDASE"/>
    <property type="match status" value="1"/>
</dbReference>
<gene>
    <name evidence="3" type="ORF">SAMN05421835_13141</name>
</gene>
<accession>A0A1I4BYS1</accession>
<keyword evidence="3" id="KW-0378">Hydrolase</keyword>
<organism evidence="3 4">
    <name type="scientific">Amycolatopsis sacchari</name>
    <dbReference type="NCBI Taxonomy" id="115433"/>
    <lineage>
        <taxon>Bacteria</taxon>
        <taxon>Bacillati</taxon>
        <taxon>Actinomycetota</taxon>
        <taxon>Actinomycetes</taxon>
        <taxon>Pseudonocardiales</taxon>
        <taxon>Pseudonocardiaceae</taxon>
        <taxon>Amycolatopsis</taxon>
    </lineage>
</organism>
<feature type="domain" description="Beta-lactamase-related" evidence="2">
    <location>
        <begin position="71"/>
        <end position="374"/>
    </location>
</feature>
<dbReference type="InterPro" id="IPR001466">
    <property type="entry name" value="Beta-lactam-related"/>
</dbReference>
<evidence type="ECO:0000256" key="1">
    <source>
        <dbReference type="SAM" id="SignalP"/>
    </source>
</evidence>
<keyword evidence="4" id="KW-1185">Reference proteome</keyword>
<dbReference type="InterPro" id="IPR050491">
    <property type="entry name" value="AmpC-like"/>
</dbReference>
<reference evidence="3 4" key="1">
    <citation type="submission" date="2016-10" db="EMBL/GenBank/DDBJ databases">
        <authorList>
            <person name="de Groot N.N."/>
        </authorList>
    </citation>
    <scope>NUCLEOTIDE SEQUENCE [LARGE SCALE GENOMIC DNA]</scope>
    <source>
        <strain evidence="3 4">DSM 44468</strain>
    </source>
</reference>
<dbReference type="Gene3D" id="3.40.710.10">
    <property type="entry name" value="DD-peptidase/beta-lactamase superfamily"/>
    <property type="match status" value="1"/>
</dbReference>
<dbReference type="RefSeq" id="WP_091515597.1">
    <property type="nucleotide sequence ID" value="NZ_FORP01000031.1"/>
</dbReference>
<feature type="chain" id="PRO_5038903699" evidence="1">
    <location>
        <begin position="34"/>
        <end position="429"/>
    </location>
</feature>
<protein>
    <submittedName>
        <fullName evidence="3">D-alanyl-D-alanine carboxypeptidase</fullName>
    </submittedName>
</protein>
<sequence>MTKNSHETATIAKKKRRRLRVTALVVATSTALAGPAAVSAVAAPALVPPTATDRTHNGPMQDVAEQVLGAGAPGYTARIDNGRRVAVTTAGVADRATGRPMTGRDQFEIGSNTKMFTSALALQLVDRGRLDLDAPVSKYLPGVVPNGENITVRMLLNHTSGLFSYTGDPDFFPNTEKNPQHVYTDQELLAIAFRHAADFAPGTSWSYSNTNYVLVGMILQKLTGKSMPELVEQRIVRPLGLTHTYYAAPRATHTGPGYAHGYQVRFAGPSPAYTDVSDWPLGGWAGAAGAIISTQADLSRFLSALLRGELFSRKQLEQMQTTVPIPASFGIPGSYGLGLIKIDSPCGTVWGHGGDTMSHHSTAVATADGRRTAISDTNAEPADTTRNDGVDRYVAVAFAAEYATICQMLDKPVPASVTQALHGGAPTTG</sequence>
<dbReference type="OrthoDB" id="503788at2"/>
<proteinExistence type="predicted"/>
<feature type="signal peptide" evidence="1">
    <location>
        <begin position="1"/>
        <end position="33"/>
    </location>
</feature>
<dbReference type="PANTHER" id="PTHR46825">
    <property type="entry name" value="D-ALANYL-D-ALANINE-CARBOXYPEPTIDASE/ENDOPEPTIDASE AMPH"/>
    <property type="match status" value="1"/>
</dbReference>
<dbReference type="SUPFAM" id="SSF56601">
    <property type="entry name" value="beta-lactamase/transpeptidase-like"/>
    <property type="match status" value="1"/>
</dbReference>
<name>A0A1I4BYS1_9PSEU</name>
<dbReference type="Proteomes" id="UP000199025">
    <property type="component" value="Unassembled WGS sequence"/>
</dbReference>
<keyword evidence="3" id="KW-0121">Carboxypeptidase</keyword>